<dbReference type="AlphaFoldDB" id="A0A9P5CZS5"/>
<keyword evidence="7 17" id="KW-0812">Transmembrane</keyword>
<evidence type="ECO:0000256" key="11">
    <source>
        <dbReference type="ARBA" id="ARBA00022989"/>
    </source>
</evidence>
<feature type="transmembrane region" description="Helical" evidence="17">
    <location>
        <begin position="753"/>
        <end position="774"/>
    </location>
</feature>
<evidence type="ECO:0000256" key="9">
    <source>
        <dbReference type="ARBA" id="ARBA00022801"/>
    </source>
</evidence>
<evidence type="ECO:0000256" key="1">
    <source>
        <dbReference type="ARBA" id="ARBA00001947"/>
    </source>
</evidence>
<keyword evidence="5" id="KW-0926">Vacuole</keyword>
<comment type="subcellular location">
    <subcellularLocation>
        <location evidence="3">Vacuole membrane</location>
        <topology evidence="3">Multi-pass membrane protein</topology>
    </subcellularLocation>
</comment>
<dbReference type="SUPFAM" id="SSF53187">
    <property type="entry name" value="Zn-dependent exopeptidases"/>
    <property type="match status" value="1"/>
</dbReference>
<dbReference type="CDD" id="cd03875">
    <property type="entry name" value="M28_Fxna_like"/>
    <property type="match status" value="1"/>
</dbReference>
<feature type="transmembrane region" description="Helical" evidence="17">
    <location>
        <begin position="546"/>
        <end position="565"/>
    </location>
</feature>
<comment type="function">
    <text evidence="2">May be involved in vacuolar sorting and osmoregulation.</text>
</comment>
<feature type="domain" description="Vacuolar membrane protease C-terminal" evidence="19">
    <location>
        <begin position="973"/>
        <end position="1021"/>
    </location>
</feature>
<evidence type="ECO:0000256" key="10">
    <source>
        <dbReference type="ARBA" id="ARBA00022833"/>
    </source>
</evidence>
<dbReference type="EMBL" id="JAANYQ010000011">
    <property type="protein sequence ID" value="KAF4121923.1"/>
    <property type="molecule type" value="Genomic_DNA"/>
</dbReference>
<evidence type="ECO:0000256" key="12">
    <source>
        <dbReference type="ARBA" id="ARBA00023049"/>
    </source>
</evidence>
<feature type="transmembrane region" description="Helical" evidence="17">
    <location>
        <begin position="692"/>
        <end position="714"/>
    </location>
</feature>
<evidence type="ECO:0000256" key="13">
    <source>
        <dbReference type="ARBA" id="ARBA00023136"/>
    </source>
</evidence>
<organism evidence="21 22">
    <name type="scientific">Geosmithia morbida</name>
    <dbReference type="NCBI Taxonomy" id="1094350"/>
    <lineage>
        <taxon>Eukaryota</taxon>
        <taxon>Fungi</taxon>
        <taxon>Dikarya</taxon>
        <taxon>Ascomycota</taxon>
        <taxon>Pezizomycotina</taxon>
        <taxon>Sordariomycetes</taxon>
        <taxon>Hypocreomycetidae</taxon>
        <taxon>Hypocreales</taxon>
        <taxon>Bionectriaceae</taxon>
        <taxon>Geosmithia</taxon>
    </lineage>
</organism>
<gene>
    <name evidence="21" type="ORF">GMORB2_1763</name>
</gene>
<comment type="caution">
    <text evidence="21">The sequence shown here is derived from an EMBL/GenBank/DDBJ whole genome shotgun (WGS) entry which is preliminary data.</text>
</comment>
<dbReference type="GO" id="GO:0046872">
    <property type="term" value="F:metal ion binding"/>
    <property type="evidence" value="ECO:0007669"/>
    <property type="project" value="UniProtKB-KW"/>
</dbReference>
<feature type="region of interest" description="Disordered" evidence="16">
    <location>
        <begin position="598"/>
        <end position="635"/>
    </location>
</feature>
<dbReference type="InterPro" id="IPR053975">
    <property type="entry name" value="PFF1_C"/>
</dbReference>
<evidence type="ECO:0000313" key="22">
    <source>
        <dbReference type="Proteomes" id="UP000749293"/>
    </source>
</evidence>
<feature type="transmembrane region" description="Helical" evidence="17">
    <location>
        <begin position="726"/>
        <end position="746"/>
    </location>
</feature>
<keyword evidence="13 17" id="KW-0472">Membrane</keyword>
<dbReference type="Gene3D" id="3.40.630.10">
    <property type="entry name" value="Zn peptidases"/>
    <property type="match status" value="1"/>
</dbReference>
<keyword evidence="11 17" id="KW-1133">Transmembrane helix</keyword>
<dbReference type="InterPro" id="IPR045175">
    <property type="entry name" value="M28_fam"/>
</dbReference>
<evidence type="ECO:0000259" key="18">
    <source>
        <dbReference type="Pfam" id="PF04389"/>
    </source>
</evidence>
<feature type="domain" description="Peptidase M28" evidence="18">
    <location>
        <begin position="172"/>
        <end position="346"/>
    </location>
</feature>
<evidence type="ECO:0000256" key="16">
    <source>
        <dbReference type="SAM" id="MobiDB-lite"/>
    </source>
</evidence>
<evidence type="ECO:0000259" key="20">
    <source>
        <dbReference type="Pfam" id="PF22251"/>
    </source>
</evidence>
<reference evidence="21" key="1">
    <citation type="submission" date="2020-03" db="EMBL/GenBank/DDBJ databases">
        <title>Site-based positive gene gene selection in Geosmithia morbida across the United States reveals a broad range of putative effectors and factors for local host and environmental adapation.</title>
        <authorList>
            <person name="Onufrak A."/>
            <person name="Murdoch R.W."/>
            <person name="Gazis R."/>
            <person name="Huff M."/>
            <person name="Staton M."/>
            <person name="Klingeman W."/>
            <person name="Hadziabdic D."/>
        </authorList>
    </citation>
    <scope>NUCLEOTIDE SEQUENCE</scope>
    <source>
        <strain evidence="21">1262</strain>
    </source>
</reference>
<dbReference type="Proteomes" id="UP000749293">
    <property type="component" value="Unassembled WGS sequence"/>
</dbReference>
<accession>A0A9P5CZS5</accession>
<dbReference type="PANTHER" id="PTHR12147">
    <property type="entry name" value="METALLOPEPTIDASE M28 FAMILY MEMBER"/>
    <property type="match status" value="1"/>
</dbReference>
<dbReference type="RefSeq" id="XP_035320575.1">
    <property type="nucleotide sequence ID" value="XM_035463744.1"/>
</dbReference>
<keyword evidence="9 15" id="KW-0378">Hydrolase</keyword>
<evidence type="ECO:0000256" key="15">
    <source>
        <dbReference type="RuleBase" id="RU361240"/>
    </source>
</evidence>
<evidence type="ECO:0000256" key="4">
    <source>
        <dbReference type="ARBA" id="ARBA00010918"/>
    </source>
</evidence>
<dbReference type="Pfam" id="PF04389">
    <property type="entry name" value="Peptidase_M28"/>
    <property type="match status" value="1"/>
</dbReference>
<proteinExistence type="inferred from homology"/>
<protein>
    <recommendedName>
        <fullName evidence="15">Peptide hydrolase</fullName>
        <ecNumber evidence="15">3.4.-.-</ecNumber>
    </recommendedName>
</protein>
<evidence type="ECO:0000256" key="7">
    <source>
        <dbReference type="ARBA" id="ARBA00022692"/>
    </source>
</evidence>
<dbReference type="EC" id="3.4.-.-" evidence="15"/>
<dbReference type="InterPro" id="IPR048024">
    <property type="entry name" value="Fxna-like_M28_dom"/>
</dbReference>
<keyword evidence="14" id="KW-0325">Glycoprotein</keyword>
<dbReference type="GeneID" id="55967993"/>
<dbReference type="Pfam" id="PF22251">
    <property type="entry name" value="PFF1_TM"/>
    <property type="match status" value="1"/>
</dbReference>
<evidence type="ECO:0000256" key="6">
    <source>
        <dbReference type="ARBA" id="ARBA00022670"/>
    </source>
</evidence>
<keyword evidence="22" id="KW-1185">Reference proteome</keyword>
<feature type="compositionally biased region" description="Acidic residues" evidence="16">
    <location>
        <begin position="604"/>
        <end position="620"/>
    </location>
</feature>
<evidence type="ECO:0000256" key="5">
    <source>
        <dbReference type="ARBA" id="ARBA00022554"/>
    </source>
</evidence>
<dbReference type="Pfam" id="PF22250">
    <property type="entry name" value="PFF1_C"/>
    <property type="match status" value="2"/>
</dbReference>
<name>A0A9P5CZS5_9HYPO</name>
<feature type="transmembrane region" description="Helical" evidence="17">
    <location>
        <begin position="515"/>
        <end position="534"/>
    </location>
</feature>
<dbReference type="OrthoDB" id="76293at2759"/>
<evidence type="ECO:0000256" key="8">
    <source>
        <dbReference type="ARBA" id="ARBA00022723"/>
    </source>
</evidence>
<dbReference type="GO" id="GO:0006508">
    <property type="term" value="P:proteolysis"/>
    <property type="evidence" value="ECO:0007669"/>
    <property type="project" value="UniProtKB-KW"/>
</dbReference>
<feature type="transmembrane region" description="Helical" evidence="17">
    <location>
        <begin position="485"/>
        <end position="503"/>
    </location>
</feature>
<dbReference type="PANTHER" id="PTHR12147:SF58">
    <property type="entry name" value="VACUOLAR MEMBRANE PROTEASE"/>
    <property type="match status" value="1"/>
</dbReference>
<feature type="domain" description="Vacuolar membrane protease C-terminal" evidence="19">
    <location>
        <begin position="781"/>
        <end position="933"/>
    </location>
</feature>
<evidence type="ECO:0000259" key="19">
    <source>
        <dbReference type="Pfam" id="PF22250"/>
    </source>
</evidence>
<comment type="similarity">
    <text evidence="4 15">Belongs to the peptidase M28 family.</text>
</comment>
<dbReference type="GO" id="GO:0005774">
    <property type="term" value="C:vacuolar membrane"/>
    <property type="evidence" value="ECO:0007669"/>
    <property type="project" value="UniProtKB-SubCell"/>
</dbReference>
<keyword evidence="12" id="KW-0482">Metalloprotease</keyword>
<evidence type="ECO:0000256" key="14">
    <source>
        <dbReference type="ARBA" id="ARBA00023180"/>
    </source>
</evidence>
<comment type="cofactor">
    <cofactor evidence="1">
        <name>Zn(2+)</name>
        <dbReference type="ChEBI" id="CHEBI:29105"/>
    </cofactor>
</comment>
<keyword evidence="10 15" id="KW-0862">Zinc</keyword>
<dbReference type="FunFam" id="3.40.630.10:FF:000057">
    <property type="entry name" value="Vacuolar membrane protease"/>
    <property type="match status" value="1"/>
</dbReference>
<feature type="domain" description="Vacuolar membrane protease transmembrane" evidence="20">
    <location>
        <begin position="452"/>
        <end position="753"/>
    </location>
</feature>
<evidence type="ECO:0000256" key="2">
    <source>
        <dbReference type="ARBA" id="ARBA00003273"/>
    </source>
</evidence>
<dbReference type="InterPro" id="IPR007484">
    <property type="entry name" value="Peptidase_M28"/>
</dbReference>
<evidence type="ECO:0000313" key="21">
    <source>
        <dbReference type="EMBL" id="KAF4121923.1"/>
    </source>
</evidence>
<feature type="transmembrane region" description="Helical" evidence="17">
    <location>
        <begin position="397"/>
        <end position="420"/>
    </location>
</feature>
<evidence type="ECO:0000256" key="17">
    <source>
        <dbReference type="SAM" id="Phobius"/>
    </source>
</evidence>
<feature type="transmembrane region" description="Helical" evidence="17">
    <location>
        <begin position="454"/>
        <end position="473"/>
    </location>
</feature>
<evidence type="ECO:0000256" key="3">
    <source>
        <dbReference type="ARBA" id="ARBA00004128"/>
    </source>
</evidence>
<keyword evidence="8 15" id="KW-0479">Metal-binding</keyword>
<dbReference type="InterPro" id="IPR053976">
    <property type="entry name" value="PFF1_TM"/>
</dbReference>
<keyword evidence="6 15" id="KW-0645">Protease</keyword>
<dbReference type="GO" id="GO:0008235">
    <property type="term" value="F:metalloexopeptidase activity"/>
    <property type="evidence" value="ECO:0007669"/>
    <property type="project" value="InterPro"/>
</dbReference>
<sequence length="1028" mass="113522">MKLSNLFTFGPAQVTLWTTTVYLAIIISLVVVHEIVPSAPSDASLPSGVNITEAWLDLQNITTHYHPYNSRANDGVRAYLIERSKEILNRNNATYDVVGSGLEKRSSDSSLITLFDDQVSNFTRLSELSRWTPVGGTYFEGNNFYVYIRGTEDPDGDWWNDVSSVAVHGAAGVLVNCHFDSVSTGFGATDDGVGCVTILQLLSYFIQDGNQPTNGIVLLFNNAEEDGLLGANAFSQHPISRFPHTFVNLEGAGAGGRAILFRATDLEIAKAYARSPYPFGSIVAADAFEQGVISSGTDYSVFKDVLGQRGMDIAFYAPRARYHTDQDDTRFTSADSVWHMLSAALASTRELSKTTGKLFTGHRGDGDVSKVQNGKPTRGVWFDLYGSAWGTLPLKGLFAWSLTLLVTTPLILVLISYLLSRAGKYYIFSRDIKSQSETSDAPVKIGGWRGFFRFPIAFVFAAGLTVVSALLLAKINPFIIYSSPYTVWAMTLSLFYFVFWLIVRGASLMRPSALHRAFSLFWLFITGWVLQVLASIAEDRWKVGSLYPMAFFHTAVFTSLVISLLELSTLPKKHEFVRQVQGIDIVPEPTLEPEAEEYDHNDTAEDNDDGHETGGEEEATPTETTPLRVGERTSRGRNQQFATLTTFGSTYRQSVASEASARTTTTTLATEPFGREQLWSGSLPRWTWIIQFLLVAPIPVIMLGNLGLVAMSALQMTGTDGGNTQTPLQTIAVISIILLLPLTPFLHRVTHHIPVFLFVVFVGTLVYNLTVFPFCMESRFKFYFQQIVNIDEGTDVVRLSGIETFVRPIISSLPSAAGQDVKCVAESGIRARISMCDYDASSLSPNLVEGKKLDELISLGTSKSEDGGVIILSLKALETRTCVLNFSRPVYSFFVEGGARRDSRLGDIPRNGFKTIDLWRRSWDGAWNITLDLKPPSAPAGGVTSWFLDDEEETLDQLRAWSDPVETWTSADALNEPFDVTVACKWSDANEAITIPALHELKQFMPSWAAVTKRQVGLVEVQKRFQVA</sequence>